<proteinExistence type="predicted"/>
<dbReference type="Proteomes" id="UP001162483">
    <property type="component" value="Unassembled WGS sequence"/>
</dbReference>
<comment type="caution">
    <text evidence="1">The sequence shown here is derived from an EMBL/GenBank/DDBJ whole genome shotgun (WGS) entry which is preliminary data.</text>
</comment>
<name>A0ABN9HT76_9NEOB</name>
<sequence length="36" mass="3851">MSCHSAPGPSAFSMRLEIDAGPYSYLPVIDLNRLAA</sequence>
<dbReference type="EMBL" id="CATNWA010021426">
    <property type="protein sequence ID" value="CAI9622623.1"/>
    <property type="molecule type" value="Genomic_DNA"/>
</dbReference>
<organism evidence="1 2">
    <name type="scientific">Staurois parvus</name>
    <dbReference type="NCBI Taxonomy" id="386267"/>
    <lineage>
        <taxon>Eukaryota</taxon>
        <taxon>Metazoa</taxon>
        <taxon>Chordata</taxon>
        <taxon>Craniata</taxon>
        <taxon>Vertebrata</taxon>
        <taxon>Euteleostomi</taxon>
        <taxon>Amphibia</taxon>
        <taxon>Batrachia</taxon>
        <taxon>Anura</taxon>
        <taxon>Neobatrachia</taxon>
        <taxon>Ranoidea</taxon>
        <taxon>Ranidae</taxon>
        <taxon>Staurois</taxon>
    </lineage>
</organism>
<evidence type="ECO:0000313" key="2">
    <source>
        <dbReference type="Proteomes" id="UP001162483"/>
    </source>
</evidence>
<protein>
    <submittedName>
        <fullName evidence="1">Uncharacterized protein</fullName>
    </submittedName>
</protein>
<evidence type="ECO:0000313" key="1">
    <source>
        <dbReference type="EMBL" id="CAI9622623.1"/>
    </source>
</evidence>
<keyword evidence="2" id="KW-1185">Reference proteome</keyword>
<reference evidence="1" key="1">
    <citation type="submission" date="2023-05" db="EMBL/GenBank/DDBJ databases">
        <authorList>
            <person name="Stuckert A."/>
        </authorList>
    </citation>
    <scope>NUCLEOTIDE SEQUENCE</scope>
</reference>
<gene>
    <name evidence="1" type="ORF">SPARVUS_LOCUS16317909</name>
</gene>
<accession>A0ABN9HT76</accession>